<dbReference type="AlphaFoldDB" id="A0A6N7C042"/>
<name>A0A6N7C042_9GAMM</name>
<keyword evidence="2" id="KW-1185">Reference proteome</keyword>
<gene>
    <name evidence="1" type="ORF">FQV37_151</name>
</gene>
<organism evidence="1 2">
    <name type="scientific">Psychrobacter nivimaris</name>
    <dbReference type="NCBI Taxonomy" id="281738"/>
    <lineage>
        <taxon>Bacteria</taxon>
        <taxon>Pseudomonadati</taxon>
        <taxon>Pseudomonadota</taxon>
        <taxon>Gammaproteobacteria</taxon>
        <taxon>Moraxellales</taxon>
        <taxon>Moraxellaceae</taxon>
        <taxon>Psychrobacter</taxon>
    </lineage>
</organism>
<accession>A0A6N7C042</accession>
<proteinExistence type="predicted"/>
<protein>
    <submittedName>
        <fullName evidence="1">Uncharacterized protein</fullName>
    </submittedName>
</protein>
<dbReference type="EMBL" id="VZIZ01000011">
    <property type="protein sequence ID" value="KAF0569244.1"/>
    <property type="molecule type" value="Genomic_DNA"/>
</dbReference>
<evidence type="ECO:0000313" key="2">
    <source>
        <dbReference type="Proteomes" id="UP000471465"/>
    </source>
</evidence>
<dbReference type="Proteomes" id="UP000471465">
    <property type="component" value="Unassembled WGS sequence"/>
</dbReference>
<sequence>MLYRAICLHFNGYKIMAKQPLTIKDRQNNLSKYVWFS</sequence>
<reference evidence="1 2" key="1">
    <citation type="submission" date="2019-09" db="EMBL/GenBank/DDBJ databases">
        <title>Draft genome sequence of Psychrobacter nivimaris LAMA 639, in search for biotechnological relevant genes.</title>
        <authorList>
            <person name="Lima A.O.S."/>
            <person name="Staloch B.E.K."/>
            <person name="Freitas R.C."/>
            <person name="Niero H."/>
            <person name="Silva M.A.C."/>
        </authorList>
    </citation>
    <scope>NUCLEOTIDE SEQUENCE [LARGE SCALE GENOMIC DNA]</scope>
    <source>
        <strain evidence="1 2">LAMA 639</strain>
    </source>
</reference>
<comment type="caution">
    <text evidence="1">The sequence shown here is derived from an EMBL/GenBank/DDBJ whole genome shotgun (WGS) entry which is preliminary data.</text>
</comment>
<evidence type="ECO:0000313" key="1">
    <source>
        <dbReference type="EMBL" id="KAF0569244.1"/>
    </source>
</evidence>